<keyword evidence="2" id="KW-1185">Reference proteome</keyword>
<sequence>MAHRDEEGDNVFVKRPPNVNTNVLVKVLSASQNWRVMFWFIVESAFFQKELAFGQFLDIGDM</sequence>
<reference evidence="1 2" key="1">
    <citation type="submission" date="2018-06" db="EMBL/GenBank/DDBJ databases">
        <title>The Genome of Cuscuta australis (Dodder) Provides Insight into the Evolution of Plant Parasitism.</title>
        <authorList>
            <person name="Liu H."/>
        </authorList>
    </citation>
    <scope>NUCLEOTIDE SEQUENCE [LARGE SCALE GENOMIC DNA]</scope>
    <source>
        <strain evidence="2">cv. Yunnan</strain>
        <tissue evidence="1">Vines</tissue>
    </source>
</reference>
<proteinExistence type="predicted"/>
<evidence type="ECO:0000313" key="2">
    <source>
        <dbReference type="Proteomes" id="UP000249390"/>
    </source>
</evidence>
<comment type="caution">
    <text evidence="1">The sequence shown here is derived from an EMBL/GenBank/DDBJ whole genome shotgun (WGS) entry which is preliminary data.</text>
</comment>
<dbReference type="EMBL" id="NQVE01000146">
    <property type="protein sequence ID" value="RAL44254.1"/>
    <property type="molecule type" value="Genomic_DNA"/>
</dbReference>
<accession>A0A328DFG3</accession>
<protein>
    <submittedName>
        <fullName evidence="1">Uncharacterized protein</fullName>
    </submittedName>
</protein>
<evidence type="ECO:0000313" key="1">
    <source>
        <dbReference type="EMBL" id="RAL44254.1"/>
    </source>
</evidence>
<organism evidence="1 2">
    <name type="scientific">Cuscuta australis</name>
    <dbReference type="NCBI Taxonomy" id="267555"/>
    <lineage>
        <taxon>Eukaryota</taxon>
        <taxon>Viridiplantae</taxon>
        <taxon>Streptophyta</taxon>
        <taxon>Embryophyta</taxon>
        <taxon>Tracheophyta</taxon>
        <taxon>Spermatophyta</taxon>
        <taxon>Magnoliopsida</taxon>
        <taxon>eudicotyledons</taxon>
        <taxon>Gunneridae</taxon>
        <taxon>Pentapetalae</taxon>
        <taxon>asterids</taxon>
        <taxon>lamiids</taxon>
        <taxon>Solanales</taxon>
        <taxon>Convolvulaceae</taxon>
        <taxon>Cuscuteae</taxon>
        <taxon>Cuscuta</taxon>
        <taxon>Cuscuta subgen. Grammica</taxon>
        <taxon>Cuscuta sect. Cleistogrammica</taxon>
    </lineage>
</organism>
<dbReference type="Proteomes" id="UP000249390">
    <property type="component" value="Unassembled WGS sequence"/>
</dbReference>
<gene>
    <name evidence="1" type="ORF">DM860_015614</name>
</gene>
<name>A0A328DFG3_9ASTE</name>
<dbReference type="AlphaFoldDB" id="A0A328DFG3"/>